<protein>
    <submittedName>
        <fullName evidence="1">Uncharacterized protein</fullName>
    </submittedName>
</protein>
<gene>
    <name evidence="1" type="ORF">LEA_09991</name>
</gene>
<evidence type="ECO:0000313" key="1">
    <source>
        <dbReference type="EMBL" id="EKC66080.1"/>
    </source>
</evidence>
<reference evidence="1" key="1">
    <citation type="journal article" date="2013" name="Environ. Microbiol.">
        <title>Microbiota from the distal guts of lean and obese adolescents exhibit partial functional redundancy besides clear differences in community structure.</title>
        <authorList>
            <person name="Ferrer M."/>
            <person name="Ruiz A."/>
            <person name="Lanza F."/>
            <person name="Haange S.B."/>
            <person name="Oberbach A."/>
            <person name="Till H."/>
            <person name="Bargiela R."/>
            <person name="Campoy C."/>
            <person name="Segura M.T."/>
            <person name="Richter M."/>
            <person name="von Bergen M."/>
            <person name="Seifert J."/>
            <person name="Suarez A."/>
        </authorList>
    </citation>
    <scope>NUCLEOTIDE SEQUENCE</scope>
</reference>
<proteinExistence type="predicted"/>
<name>K1TIK7_9ZZZZ</name>
<comment type="caution">
    <text evidence="1">The sequence shown here is derived from an EMBL/GenBank/DDBJ whole genome shotgun (WGS) entry which is preliminary data.</text>
</comment>
<organism evidence="1">
    <name type="scientific">human gut metagenome</name>
    <dbReference type="NCBI Taxonomy" id="408170"/>
    <lineage>
        <taxon>unclassified sequences</taxon>
        <taxon>metagenomes</taxon>
        <taxon>organismal metagenomes</taxon>
    </lineage>
</organism>
<accession>K1TIK7</accession>
<sequence length="140" mass="15127">MEWNNYCVTNAGVAVLKKAIGGKKVTITAAKSGTDTVPESELKEQSVLSGIMRNVTIANATSQPEGYRVTLRVTNTGVKSSYIFKQLGLFATAEDESEVLFAILQSENGETVPDESELYTYDVSLIIAISDTSNITVNVR</sequence>
<dbReference type="EMBL" id="AJWY01006711">
    <property type="protein sequence ID" value="EKC66080.1"/>
    <property type="molecule type" value="Genomic_DNA"/>
</dbReference>
<dbReference type="AlphaFoldDB" id="K1TIK7"/>